<dbReference type="InterPro" id="IPR005674">
    <property type="entry name" value="CocE/Ser_esterase"/>
</dbReference>
<dbReference type="InterPro" id="IPR008979">
    <property type="entry name" value="Galactose-bd-like_sf"/>
</dbReference>
<feature type="domain" description="Xaa-Pro dipeptidyl-peptidase C-terminal" evidence="3">
    <location>
        <begin position="392"/>
        <end position="649"/>
    </location>
</feature>
<feature type="chain" id="PRO_5037207915" evidence="2">
    <location>
        <begin position="31"/>
        <end position="663"/>
    </location>
</feature>
<feature type="signal peptide" evidence="2">
    <location>
        <begin position="1"/>
        <end position="30"/>
    </location>
</feature>
<dbReference type="NCBIfam" id="TIGR00976">
    <property type="entry name" value="CocE_NonD"/>
    <property type="match status" value="1"/>
</dbReference>
<evidence type="ECO:0000256" key="1">
    <source>
        <dbReference type="ARBA" id="ARBA00022801"/>
    </source>
</evidence>
<dbReference type="Proteomes" id="UP000678545">
    <property type="component" value="Unassembled WGS sequence"/>
</dbReference>
<dbReference type="Pfam" id="PF02129">
    <property type="entry name" value="Peptidase_S15"/>
    <property type="match status" value="1"/>
</dbReference>
<keyword evidence="5" id="KW-1185">Reference proteome</keyword>
<dbReference type="Gene3D" id="2.60.120.260">
    <property type="entry name" value="Galactose-binding domain-like"/>
    <property type="match status" value="1"/>
</dbReference>
<dbReference type="InterPro" id="IPR000383">
    <property type="entry name" value="Xaa-Pro-like_dom"/>
</dbReference>
<dbReference type="Gene3D" id="3.40.50.1820">
    <property type="entry name" value="alpha/beta hydrolase"/>
    <property type="match status" value="1"/>
</dbReference>
<dbReference type="GO" id="GO:0008239">
    <property type="term" value="F:dipeptidyl-peptidase activity"/>
    <property type="evidence" value="ECO:0007669"/>
    <property type="project" value="InterPro"/>
</dbReference>
<protein>
    <submittedName>
        <fullName evidence="4">CocE/NonD family hydrolase</fullName>
    </submittedName>
</protein>
<keyword evidence="2" id="KW-0732">Signal</keyword>
<accession>A0A941E3T1</accession>
<organism evidence="4 5">
    <name type="scientific">Undibacterium fentianense</name>
    <dbReference type="NCBI Taxonomy" id="2828728"/>
    <lineage>
        <taxon>Bacteria</taxon>
        <taxon>Pseudomonadati</taxon>
        <taxon>Pseudomonadota</taxon>
        <taxon>Betaproteobacteria</taxon>
        <taxon>Burkholderiales</taxon>
        <taxon>Oxalobacteraceae</taxon>
        <taxon>Undibacterium</taxon>
    </lineage>
</organism>
<dbReference type="Gene3D" id="1.10.3020.10">
    <property type="entry name" value="alpha-amino acid ester hydrolase ( Helical cap domain)"/>
    <property type="match status" value="1"/>
</dbReference>
<dbReference type="PANTHER" id="PTHR43056:SF10">
    <property type="entry name" value="COCE_NOND FAMILY, PUTATIVE (AFU_ORTHOLOGUE AFUA_7G00600)-RELATED"/>
    <property type="match status" value="1"/>
</dbReference>
<comment type="caution">
    <text evidence="4">The sequence shown here is derived from an EMBL/GenBank/DDBJ whole genome shotgun (WGS) entry which is preliminary data.</text>
</comment>
<name>A0A941E3T1_9BURK</name>
<evidence type="ECO:0000259" key="3">
    <source>
        <dbReference type="SMART" id="SM00939"/>
    </source>
</evidence>
<sequence>MYLRQPSRLRVGLVCAALGLSIANVYFASAASANSANTIASHAANVSLDDKESATQRAEYIRRHYTKYEYRIPVRDGKLLFTSIYVPNDASAKKTYPVLLVRTPYTVAPYGTDKYKTKLGPTAEYEREGFIFAFQDVRGKNMSEGEFVNMRPHIDKKLSKLDVDESSDTFDSIEWMLKNIPNNNGKFGQWGISYPGFYTSAGAIDSHPSLKAVSPQAPIADWFRGDDMHRNGAFNVQLAFSFFSGFGKPRPSPTDVNTDRGFDWGVPDAYQFFLEMGSLANANTRYFKGEIPFWNELMAHPNYDSYWQAKNLLPHLKNIKAAVLTVGGWYDTEDLYGPLQTYKAIEKNNPGITNTLVIGPWVHGGWTNTSGEKIGDANFGFKTSLTYQPIEFAFFKHHLKGGDKPSIPEAWVFETGANRWRNFDSWPPANTHTKSLYFQENGKLGFAAPKDANLSFDEYVSDPAKPVPYTTEIGNRWSNQYVAMDQRFASSRPDVLTYQSEILERDITFAGPLEASLFVSTTGSDADFVVKLIDVNPNKMETAVGEVNRGAQQTLVRGEPFRARFRDSFEKPQAMEPNQIHQVKFAINDVMHTFQRGHRIMIQVQSSWFPFIDRNPQKFVENIYDAKDSDFVKANHRLYRGADKLSRLNVQILPALDEKSESK</sequence>
<dbReference type="PANTHER" id="PTHR43056">
    <property type="entry name" value="PEPTIDASE S9 PROLYL OLIGOPEPTIDASE"/>
    <property type="match status" value="1"/>
</dbReference>
<dbReference type="InterPro" id="IPR013736">
    <property type="entry name" value="Xaa-Pro_dipept_C"/>
</dbReference>
<dbReference type="InterPro" id="IPR029058">
    <property type="entry name" value="AB_hydrolase_fold"/>
</dbReference>
<evidence type="ECO:0000313" key="5">
    <source>
        <dbReference type="Proteomes" id="UP000678545"/>
    </source>
</evidence>
<proteinExistence type="predicted"/>
<dbReference type="AlphaFoldDB" id="A0A941E3T1"/>
<keyword evidence="1 4" id="KW-0378">Hydrolase</keyword>
<dbReference type="Pfam" id="PF08530">
    <property type="entry name" value="PepX_C"/>
    <property type="match status" value="1"/>
</dbReference>
<gene>
    <name evidence="4" type="ORF">KDM90_17365</name>
</gene>
<dbReference type="EMBL" id="JAGSPJ010000008">
    <property type="protein sequence ID" value="MBR7801785.1"/>
    <property type="molecule type" value="Genomic_DNA"/>
</dbReference>
<reference evidence="4" key="1">
    <citation type="submission" date="2021-04" db="EMBL/GenBank/DDBJ databases">
        <title>novel species isolated from subtropical streams in China.</title>
        <authorList>
            <person name="Lu H."/>
        </authorList>
    </citation>
    <scope>NUCLEOTIDE SEQUENCE</scope>
    <source>
        <strain evidence="4">FT137W</strain>
    </source>
</reference>
<dbReference type="InterPro" id="IPR050585">
    <property type="entry name" value="Xaa-Pro_dipeptidyl-ppase/CocE"/>
</dbReference>
<evidence type="ECO:0000256" key="2">
    <source>
        <dbReference type="SAM" id="SignalP"/>
    </source>
</evidence>
<dbReference type="SMART" id="SM00939">
    <property type="entry name" value="PepX_C"/>
    <property type="match status" value="1"/>
</dbReference>
<dbReference type="SUPFAM" id="SSF53474">
    <property type="entry name" value="alpha/beta-Hydrolases"/>
    <property type="match status" value="1"/>
</dbReference>
<evidence type="ECO:0000313" key="4">
    <source>
        <dbReference type="EMBL" id="MBR7801785.1"/>
    </source>
</evidence>
<dbReference type="SUPFAM" id="SSF49785">
    <property type="entry name" value="Galactose-binding domain-like"/>
    <property type="match status" value="1"/>
</dbReference>
<dbReference type="RefSeq" id="WP_212676882.1">
    <property type="nucleotide sequence ID" value="NZ_JAGSPJ010000008.1"/>
</dbReference>